<evidence type="ECO:0000256" key="4">
    <source>
        <dbReference type="ARBA" id="ARBA00037279"/>
    </source>
</evidence>
<comment type="similarity">
    <text evidence="5">Belongs to the COX19 family.</text>
</comment>
<evidence type="ECO:0000313" key="7">
    <source>
        <dbReference type="EMBL" id="ODQ79249.1"/>
    </source>
</evidence>
<dbReference type="STRING" id="984486.A0A1E3QNG6"/>
<dbReference type="GO" id="GO:0005507">
    <property type="term" value="F:copper ion binding"/>
    <property type="evidence" value="ECO:0007669"/>
    <property type="project" value="EnsemblFungi"/>
</dbReference>
<dbReference type="Proteomes" id="UP000094336">
    <property type="component" value="Unassembled WGS sequence"/>
</dbReference>
<feature type="region of interest" description="Disordered" evidence="6">
    <location>
        <begin position="1"/>
        <end position="20"/>
    </location>
</feature>
<evidence type="ECO:0000313" key="8">
    <source>
        <dbReference type="Proteomes" id="UP000094336"/>
    </source>
</evidence>
<dbReference type="InterPro" id="IPR051383">
    <property type="entry name" value="COX19"/>
</dbReference>
<dbReference type="GeneID" id="30150275"/>
<protein>
    <recommendedName>
        <fullName evidence="9">CHCH domain-containing protein</fullName>
    </recommendedName>
</protein>
<dbReference type="GO" id="GO:0005758">
    <property type="term" value="C:mitochondrial intermembrane space"/>
    <property type="evidence" value="ECO:0007669"/>
    <property type="project" value="EnsemblFungi"/>
</dbReference>
<keyword evidence="2" id="KW-0963">Cytoplasm</keyword>
<keyword evidence="8" id="KW-1185">Reference proteome</keyword>
<sequence>MSAPPKSWTPTPPERGSFPLDHDGECTAAMKKYLKCMKLVKNDNSHNCRLLAKDYLECRMNNQLMDRAPWNELGLPENDEKK</sequence>
<name>A0A1E3QNG6_9ASCO</name>
<evidence type="ECO:0008006" key="9">
    <source>
        <dbReference type="Google" id="ProtNLM"/>
    </source>
</evidence>
<gene>
    <name evidence="7" type="ORF">BABINDRAFT_64078</name>
</gene>
<dbReference type="GO" id="GO:0030001">
    <property type="term" value="P:metal ion transport"/>
    <property type="evidence" value="ECO:0007669"/>
    <property type="project" value="EnsemblFungi"/>
</dbReference>
<comment type="function">
    <text evidence="4">Required for the assembly of mitochondrial cytochrome c oxidase.</text>
</comment>
<evidence type="ECO:0000256" key="3">
    <source>
        <dbReference type="ARBA" id="ARBA00023157"/>
    </source>
</evidence>
<proteinExistence type="inferred from homology"/>
<keyword evidence="3" id="KW-1015">Disulfide bond</keyword>
<dbReference type="GO" id="GO:0033617">
    <property type="term" value="P:mitochondrial respiratory chain complex IV assembly"/>
    <property type="evidence" value="ECO:0007669"/>
    <property type="project" value="EnsemblFungi"/>
</dbReference>
<dbReference type="AlphaFoldDB" id="A0A1E3QNG6"/>
<dbReference type="EMBL" id="KV454433">
    <property type="protein sequence ID" value="ODQ79249.1"/>
    <property type="molecule type" value="Genomic_DNA"/>
</dbReference>
<dbReference type="PROSITE" id="PS51808">
    <property type="entry name" value="CHCH"/>
    <property type="match status" value="1"/>
</dbReference>
<accession>A0A1E3QNG6</accession>
<evidence type="ECO:0000256" key="5">
    <source>
        <dbReference type="ARBA" id="ARBA00038223"/>
    </source>
</evidence>
<dbReference type="PANTHER" id="PTHR21107:SF2">
    <property type="entry name" value="CYTOCHROME C OXIDASE ASSEMBLY PROTEIN COX19"/>
    <property type="match status" value="1"/>
</dbReference>
<dbReference type="GO" id="GO:0005829">
    <property type="term" value="C:cytosol"/>
    <property type="evidence" value="ECO:0007669"/>
    <property type="project" value="EnsemblFungi"/>
</dbReference>
<reference evidence="8" key="1">
    <citation type="submission" date="2016-05" db="EMBL/GenBank/DDBJ databases">
        <title>Comparative genomics of biotechnologically important yeasts.</title>
        <authorList>
            <consortium name="DOE Joint Genome Institute"/>
            <person name="Riley R."/>
            <person name="Haridas S."/>
            <person name="Wolfe K.H."/>
            <person name="Lopes M.R."/>
            <person name="Hittinger C.T."/>
            <person name="Goker M."/>
            <person name="Salamov A."/>
            <person name="Wisecaver J."/>
            <person name="Long T.M."/>
            <person name="Aerts A.L."/>
            <person name="Barry K."/>
            <person name="Choi C."/>
            <person name="Clum A."/>
            <person name="Coughlan A.Y."/>
            <person name="Deshpande S."/>
            <person name="Douglass A.P."/>
            <person name="Hanson S.J."/>
            <person name="Klenk H.-P."/>
            <person name="Labutti K."/>
            <person name="Lapidus A."/>
            <person name="Lindquist E."/>
            <person name="Lipzen A."/>
            <person name="Meier-Kolthoff J.P."/>
            <person name="Ohm R.A."/>
            <person name="Otillar R.P."/>
            <person name="Pangilinan J."/>
            <person name="Peng Y."/>
            <person name="Rokas A."/>
            <person name="Rosa C.A."/>
            <person name="Scheuner C."/>
            <person name="Sibirny A.A."/>
            <person name="Slot J.C."/>
            <person name="Stielow J.B."/>
            <person name="Sun H."/>
            <person name="Kurtzman C.P."/>
            <person name="Blackwell M."/>
            <person name="Grigoriev I.V."/>
            <person name="Jeffries T.W."/>
        </authorList>
    </citation>
    <scope>NUCLEOTIDE SEQUENCE [LARGE SCALE GENOMIC DNA]</scope>
    <source>
        <strain evidence="8">NRRL Y-12698</strain>
    </source>
</reference>
<evidence type="ECO:0000256" key="6">
    <source>
        <dbReference type="SAM" id="MobiDB-lite"/>
    </source>
</evidence>
<comment type="subcellular location">
    <subcellularLocation>
        <location evidence="1">Cytoplasm</location>
    </subcellularLocation>
</comment>
<organism evidence="7 8">
    <name type="scientific">Babjeviella inositovora NRRL Y-12698</name>
    <dbReference type="NCBI Taxonomy" id="984486"/>
    <lineage>
        <taxon>Eukaryota</taxon>
        <taxon>Fungi</taxon>
        <taxon>Dikarya</taxon>
        <taxon>Ascomycota</taxon>
        <taxon>Saccharomycotina</taxon>
        <taxon>Pichiomycetes</taxon>
        <taxon>Serinales incertae sedis</taxon>
        <taxon>Babjeviella</taxon>
    </lineage>
</organism>
<evidence type="ECO:0000256" key="1">
    <source>
        <dbReference type="ARBA" id="ARBA00004496"/>
    </source>
</evidence>
<dbReference type="RefSeq" id="XP_018984577.1">
    <property type="nucleotide sequence ID" value="XM_019132422.1"/>
</dbReference>
<evidence type="ECO:0000256" key="2">
    <source>
        <dbReference type="ARBA" id="ARBA00022490"/>
    </source>
</evidence>
<dbReference type="OrthoDB" id="268594at2759"/>
<dbReference type="PANTHER" id="PTHR21107">
    <property type="entry name" value="CYTOCHROME C OXIDASE ASSEMBLY PROTEIN COX19"/>
    <property type="match status" value="1"/>
</dbReference>